<comment type="caution">
    <text evidence="1">The sequence shown here is derived from an EMBL/GenBank/DDBJ whole genome shotgun (WGS) entry which is preliminary data.</text>
</comment>
<dbReference type="EMBL" id="WJQU01000002">
    <property type="protein sequence ID" value="KAJ6642307.1"/>
    <property type="molecule type" value="Genomic_DNA"/>
</dbReference>
<reference evidence="1" key="1">
    <citation type="submission" date="2022-07" db="EMBL/GenBank/DDBJ databases">
        <authorList>
            <person name="Trinca V."/>
            <person name="Uliana J.V.C."/>
            <person name="Torres T.T."/>
            <person name="Ward R.J."/>
            <person name="Monesi N."/>
        </authorList>
    </citation>
    <scope>NUCLEOTIDE SEQUENCE</scope>
    <source>
        <strain evidence="1">HSMRA1968</strain>
        <tissue evidence="1">Whole embryos</tissue>
    </source>
</reference>
<keyword evidence="1" id="KW-0436">Ligase</keyword>
<dbReference type="OrthoDB" id="10045324at2759"/>
<organism evidence="1 2">
    <name type="scientific">Pseudolycoriella hygida</name>
    <dbReference type="NCBI Taxonomy" id="35572"/>
    <lineage>
        <taxon>Eukaryota</taxon>
        <taxon>Metazoa</taxon>
        <taxon>Ecdysozoa</taxon>
        <taxon>Arthropoda</taxon>
        <taxon>Hexapoda</taxon>
        <taxon>Insecta</taxon>
        <taxon>Pterygota</taxon>
        <taxon>Neoptera</taxon>
        <taxon>Endopterygota</taxon>
        <taxon>Diptera</taxon>
        <taxon>Nematocera</taxon>
        <taxon>Sciaroidea</taxon>
        <taxon>Sciaridae</taxon>
        <taxon>Pseudolycoriella</taxon>
    </lineage>
</organism>
<gene>
    <name evidence="1" type="primary">ZBED1_0</name>
    <name evidence="1" type="ORF">Bhyg_07254</name>
</gene>
<accession>A0A9Q0N2B9</accession>
<dbReference type="GO" id="GO:0016874">
    <property type="term" value="F:ligase activity"/>
    <property type="evidence" value="ECO:0007669"/>
    <property type="project" value="UniProtKB-KW"/>
</dbReference>
<keyword evidence="2" id="KW-1185">Reference proteome</keyword>
<protein>
    <submittedName>
        <fullName evidence="1">E3 SUMO-protein ligase ZBED1</fullName>
    </submittedName>
</protein>
<dbReference type="InterPro" id="IPR012337">
    <property type="entry name" value="RNaseH-like_sf"/>
</dbReference>
<feature type="non-terminal residue" evidence="1">
    <location>
        <position position="1"/>
    </location>
</feature>
<dbReference type="InterPro" id="IPR052717">
    <property type="entry name" value="Vacuolar_transposase_reg"/>
</dbReference>
<proteinExistence type="predicted"/>
<dbReference type="Proteomes" id="UP001151699">
    <property type="component" value="Chromosome B"/>
</dbReference>
<evidence type="ECO:0000313" key="1">
    <source>
        <dbReference type="EMBL" id="KAJ6642307.1"/>
    </source>
</evidence>
<dbReference type="SUPFAM" id="SSF53098">
    <property type="entry name" value="Ribonuclease H-like"/>
    <property type="match status" value="1"/>
</dbReference>
<sequence>MSTSKNELLQLLSEPKYDSELSIQVTDIIDGENPMLKCYFGFLFRSGRVTDTTHKYCNECLKQEIITRYSLRTSSGNLIGHLKSNHKIKIHSSRIDTNQRKIADMLLNTASTISTVPKCDKRYLLARQLCLWFCRDLIPFSNSNKDGKVQEIVRATHVPNVLNVSFDFWSDNVKRLSYINYWISWIDPDFVMQNVCLKTEYFPHPHTGEEITKAFEDVKSEFGLTDKKFRGCTDNRSNVKKASEILDFDWDSCLAHDLNLLVATNLLEHDDMEEVRSLIHKMKQINKALMFRYEDMKKMHDDEYNKTLYRILSELENISDLLETTEVLISDFDIDDDDVDLITRFCNDQRRSNTTFTTTKNSNTTRWNSVLTMFNSFDKNIDVVNNCLWNIKPTKRHKSYHHLIISDEEHRTIKEFIEILQIFEKATDMFQGSNYPTMNMTMIFYIETKDRLNELLRDKKLSKLAKRAVQIILDAFDKRFKANDNMILASFLDPSMQHLQIIKDHFNDKDVDVDDALYEKWSNYELTAA</sequence>
<dbReference type="PANTHER" id="PTHR46169">
    <property type="entry name" value="DNA REPLICATION-RELATED ELEMENT FACTOR, ISOFORM A"/>
    <property type="match status" value="1"/>
</dbReference>
<name>A0A9Q0N2B9_9DIPT</name>
<evidence type="ECO:0000313" key="2">
    <source>
        <dbReference type="Proteomes" id="UP001151699"/>
    </source>
</evidence>
<dbReference type="AlphaFoldDB" id="A0A9Q0N2B9"/>